<protein>
    <submittedName>
        <fullName evidence="2">T9SS type A sorting domain-containing protein</fullName>
    </submittedName>
</protein>
<evidence type="ECO:0000313" key="2">
    <source>
        <dbReference type="EMBL" id="MBD2721708.1"/>
    </source>
</evidence>
<dbReference type="Proteomes" id="UP000606003">
    <property type="component" value="Unassembled WGS sequence"/>
</dbReference>
<accession>A0ABR8JRY3</accession>
<reference evidence="2 3" key="1">
    <citation type="submission" date="2020-09" db="EMBL/GenBank/DDBJ databases">
        <authorList>
            <person name="Kim M.K."/>
        </authorList>
    </citation>
    <scope>NUCLEOTIDE SEQUENCE [LARGE SCALE GENOMIC DNA]</scope>
    <source>
        <strain evidence="2 3">BT189</strain>
    </source>
</reference>
<sequence>MKHLYPLARPLLAALLVFIGFGAQAQQAWRPFRPGLIYTFSPVATTGTAYTLKLDSAYVTAAGDSAWAFNRVMRDVTGKVPDNGASIFRKSRNNLFGQRLVWHPGSSEYVLETLTEGTAQAGAALRLLPRAAVGSTWLASGAAVMATLSSRGPQTVNGQPDTVATITLSTGPVLRISRRFGLLEGPQWLALGSGTAQWRAAQVPQTLAQSPYYPTTLFGLAPGDELGYAWQPFYFGFSPCEEGVVLRRITARQLTSDSLIFLLQEQRRGQRYGMPECSGPVGPFTDPVVSKRWAFSLRTGKSPQFAALPLLAGEYGPAYAGPSAPLVMGRVLMGMPASGLCQVPLQIRYQRVFLNQLGAVSGQYRPGLDSQGWQQTFAVADPSAPGPSGVGDVATYDLGLRYIRRTLPSGLVYTCGSAGSFTGLLPARAAQAATVATLYPNPAPDAATLTLAQPARAGQQLRLTDALSRTVWTAPVAAGQTMATVPLSGRPAGFYLLSLNGSGFSTTWKLIHE</sequence>
<comment type="caution">
    <text evidence="2">The sequence shown here is derived from an EMBL/GenBank/DDBJ whole genome shotgun (WGS) entry which is preliminary data.</text>
</comment>
<keyword evidence="1" id="KW-0732">Signal</keyword>
<organism evidence="2 3">
    <name type="scientific">Hymenobacter armeniacus</name>
    <dbReference type="NCBI Taxonomy" id="2771358"/>
    <lineage>
        <taxon>Bacteria</taxon>
        <taxon>Pseudomonadati</taxon>
        <taxon>Bacteroidota</taxon>
        <taxon>Cytophagia</taxon>
        <taxon>Cytophagales</taxon>
        <taxon>Hymenobacteraceae</taxon>
        <taxon>Hymenobacter</taxon>
    </lineage>
</organism>
<feature type="chain" id="PRO_5046818489" evidence="1">
    <location>
        <begin position="26"/>
        <end position="513"/>
    </location>
</feature>
<dbReference type="EMBL" id="JACXAC010000002">
    <property type="protein sequence ID" value="MBD2721708.1"/>
    <property type="molecule type" value="Genomic_DNA"/>
</dbReference>
<gene>
    <name evidence="2" type="ORF">IC234_06170</name>
</gene>
<evidence type="ECO:0000313" key="3">
    <source>
        <dbReference type="Proteomes" id="UP000606003"/>
    </source>
</evidence>
<dbReference type="RefSeq" id="WP_190922981.1">
    <property type="nucleotide sequence ID" value="NZ_JACXAC010000002.1"/>
</dbReference>
<feature type="signal peptide" evidence="1">
    <location>
        <begin position="1"/>
        <end position="25"/>
    </location>
</feature>
<evidence type="ECO:0000256" key="1">
    <source>
        <dbReference type="SAM" id="SignalP"/>
    </source>
</evidence>
<keyword evidence="3" id="KW-1185">Reference proteome</keyword>
<name>A0ABR8JRY3_9BACT</name>
<dbReference type="NCBIfam" id="TIGR04183">
    <property type="entry name" value="Por_Secre_tail"/>
    <property type="match status" value="1"/>
</dbReference>
<dbReference type="InterPro" id="IPR026444">
    <property type="entry name" value="Secre_tail"/>
</dbReference>
<proteinExistence type="predicted"/>